<dbReference type="RefSeq" id="WP_057859989.1">
    <property type="nucleotide sequence ID" value="NZ_LLYB01000081.1"/>
</dbReference>
<dbReference type="EMBL" id="LLYB01000081">
    <property type="protein sequence ID" value="KRR21525.1"/>
    <property type="molecule type" value="Genomic_DNA"/>
</dbReference>
<proteinExistence type="predicted"/>
<dbReference type="Gene3D" id="3.30.465.10">
    <property type="match status" value="1"/>
</dbReference>
<accession>A0A0R3MU72</accession>
<evidence type="ECO:0000259" key="4">
    <source>
        <dbReference type="PROSITE" id="PS51387"/>
    </source>
</evidence>
<protein>
    <submittedName>
        <fullName evidence="5">Carbon monoxide dehydrogenase</fullName>
    </submittedName>
</protein>
<dbReference type="AlphaFoldDB" id="A0A0R3MU72"/>
<dbReference type="InterPro" id="IPR051312">
    <property type="entry name" value="Diverse_Substr_Oxidored"/>
</dbReference>
<evidence type="ECO:0000256" key="2">
    <source>
        <dbReference type="ARBA" id="ARBA00022827"/>
    </source>
</evidence>
<organism evidence="5 6">
    <name type="scientific">Bradyrhizobium lablabi</name>
    <dbReference type="NCBI Taxonomy" id="722472"/>
    <lineage>
        <taxon>Bacteria</taxon>
        <taxon>Pseudomonadati</taxon>
        <taxon>Pseudomonadota</taxon>
        <taxon>Alphaproteobacteria</taxon>
        <taxon>Hyphomicrobiales</taxon>
        <taxon>Nitrobacteraceae</taxon>
        <taxon>Bradyrhizobium</taxon>
    </lineage>
</organism>
<gene>
    <name evidence="5" type="ORF">CQ14_07825</name>
</gene>
<keyword evidence="3" id="KW-0560">Oxidoreductase</keyword>
<dbReference type="GO" id="GO:0016491">
    <property type="term" value="F:oxidoreductase activity"/>
    <property type="evidence" value="ECO:0007669"/>
    <property type="project" value="UniProtKB-KW"/>
</dbReference>
<evidence type="ECO:0000256" key="1">
    <source>
        <dbReference type="ARBA" id="ARBA00022630"/>
    </source>
</evidence>
<dbReference type="SUPFAM" id="SSF56176">
    <property type="entry name" value="FAD-binding/transporter-associated domain-like"/>
    <property type="match status" value="1"/>
</dbReference>
<dbReference type="PANTHER" id="PTHR42659">
    <property type="entry name" value="XANTHINE DEHYDROGENASE SUBUNIT C-RELATED"/>
    <property type="match status" value="1"/>
</dbReference>
<feature type="domain" description="FAD-binding PCMH-type" evidence="4">
    <location>
        <begin position="1"/>
        <end position="177"/>
    </location>
</feature>
<dbReference type="Proteomes" id="UP000051660">
    <property type="component" value="Unassembled WGS sequence"/>
</dbReference>
<evidence type="ECO:0000256" key="3">
    <source>
        <dbReference type="ARBA" id="ARBA00023002"/>
    </source>
</evidence>
<dbReference type="PANTHER" id="PTHR42659:SF2">
    <property type="entry name" value="XANTHINE DEHYDROGENASE SUBUNIT C-RELATED"/>
    <property type="match status" value="1"/>
</dbReference>
<keyword evidence="1" id="KW-0285">Flavoprotein</keyword>
<dbReference type="OrthoDB" id="9793944at2"/>
<comment type="caution">
    <text evidence="5">The sequence shown here is derived from an EMBL/GenBank/DDBJ whole genome shotgun (WGS) entry which is preliminary data.</text>
</comment>
<dbReference type="InterPro" id="IPR036318">
    <property type="entry name" value="FAD-bd_PCMH-like_sf"/>
</dbReference>
<sequence length="278" mass="28823">MKPAPFGYVRPRDLPAALAALGEPEVSARIIAGGQSLGPMLNLRLVEPQLIVDITGLAELKQAERCGDELVLGACVTHADIEDGRVPDVTGGAMQRVAGSIAYRAVRNRGTVGGSLSHADPAADWVSALAAFGAKLTLRSLAGSRTLAMEAFVVGALESALRAGEIVETIHIPVMPASAHWGYFKACRKPGEFAHAIGAVMIDPSAGTARVVIGAIDSAPILIANPAELFGGRIGGDYKERFDARVADAILAKAGVASPAHRHIHVGVLQRAVREAAA</sequence>
<dbReference type="InterPro" id="IPR016169">
    <property type="entry name" value="FAD-bd_PCMH_sub2"/>
</dbReference>
<dbReference type="InterPro" id="IPR002346">
    <property type="entry name" value="Mopterin_DH_FAD-bd"/>
</dbReference>
<dbReference type="Gene3D" id="3.30.43.10">
    <property type="entry name" value="Uridine Diphospho-n-acetylenolpyruvylglucosamine Reductase, domain 2"/>
    <property type="match status" value="1"/>
</dbReference>
<keyword evidence="2" id="KW-0274">FAD</keyword>
<name>A0A0R3MU72_9BRAD</name>
<dbReference type="InterPro" id="IPR016167">
    <property type="entry name" value="FAD-bd_PCMH_sub1"/>
</dbReference>
<evidence type="ECO:0000313" key="6">
    <source>
        <dbReference type="Proteomes" id="UP000051660"/>
    </source>
</evidence>
<reference evidence="5 6" key="1">
    <citation type="submission" date="2014-03" db="EMBL/GenBank/DDBJ databases">
        <title>Bradyrhizobium valentinum sp. nov., isolated from effective nodules of Lupinus mariae-josephae, a lupine endemic of basic-lime soils in Eastern Spain.</title>
        <authorList>
            <person name="Duran D."/>
            <person name="Rey L."/>
            <person name="Navarro A."/>
            <person name="Busquets A."/>
            <person name="Imperial J."/>
            <person name="Ruiz-Argueso T."/>
        </authorList>
    </citation>
    <scope>NUCLEOTIDE SEQUENCE [LARGE SCALE GENOMIC DNA]</scope>
    <source>
        <strain evidence="5 6">CCBAU 23086</strain>
    </source>
</reference>
<evidence type="ECO:0000313" key="5">
    <source>
        <dbReference type="EMBL" id="KRR21525.1"/>
    </source>
</evidence>
<dbReference type="GO" id="GO:0071949">
    <property type="term" value="F:FAD binding"/>
    <property type="evidence" value="ECO:0007669"/>
    <property type="project" value="InterPro"/>
</dbReference>
<dbReference type="Pfam" id="PF00941">
    <property type="entry name" value="FAD_binding_5"/>
    <property type="match status" value="1"/>
</dbReference>
<dbReference type="PROSITE" id="PS51387">
    <property type="entry name" value="FAD_PCMH"/>
    <property type="match status" value="1"/>
</dbReference>
<dbReference type="InterPro" id="IPR016166">
    <property type="entry name" value="FAD-bd_PCMH"/>
</dbReference>